<organism evidence="1">
    <name type="scientific">Serratia fonticola</name>
    <dbReference type="NCBI Taxonomy" id="47917"/>
    <lineage>
        <taxon>Bacteria</taxon>
        <taxon>Pseudomonadati</taxon>
        <taxon>Pseudomonadota</taxon>
        <taxon>Gammaproteobacteria</taxon>
        <taxon>Enterobacterales</taxon>
        <taxon>Yersiniaceae</taxon>
        <taxon>Serratia</taxon>
    </lineage>
</organism>
<dbReference type="InterPro" id="IPR000015">
    <property type="entry name" value="Fimb_usher"/>
</dbReference>
<evidence type="ECO:0000313" key="1">
    <source>
        <dbReference type="EMBL" id="VTR34329.1"/>
    </source>
</evidence>
<dbReference type="Pfam" id="PF00577">
    <property type="entry name" value="Usher"/>
    <property type="match status" value="1"/>
</dbReference>
<accession>A0A4U9UQ51</accession>
<dbReference type="AlphaFoldDB" id="A0A4U9UQ51"/>
<dbReference type="EMBL" id="CABEEZ010000076">
    <property type="protein sequence ID" value="VTR34329.1"/>
    <property type="molecule type" value="Genomic_DNA"/>
</dbReference>
<sequence length="76" mass="8719">MLTITVGKDAIVCRLTPASRLPEGFGTVALNANVQDYWDHDQTDREYQLSYNNHYNKLNYGVNFARTRNLATRRLG</sequence>
<dbReference type="GO" id="GO:0015473">
    <property type="term" value="F:fimbrial usher porin activity"/>
    <property type="evidence" value="ECO:0007669"/>
    <property type="project" value="InterPro"/>
</dbReference>
<dbReference type="GO" id="GO:0016020">
    <property type="term" value="C:membrane"/>
    <property type="evidence" value="ECO:0007669"/>
    <property type="project" value="InterPro"/>
</dbReference>
<proteinExistence type="predicted"/>
<protein>
    <submittedName>
        <fullName evidence="1">Fimbrial outer membrane usher protein</fullName>
    </submittedName>
</protein>
<dbReference type="GO" id="GO:0009297">
    <property type="term" value="P:pilus assembly"/>
    <property type="evidence" value="ECO:0007669"/>
    <property type="project" value="InterPro"/>
</dbReference>
<name>A0A4U9UQ51_SERFO</name>
<reference evidence="1" key="1">
    <citation type="submission" date="2019-05" db="EMBL/GenBank/DDBJ databases">
        <authorList>
            <consortium name="Pathogen Informatics"/>
        </authorList>
    </citation>
    <scope>NUCLEOTIDE SEQUENCE [LARGE SCALE GENOMIC DNA]</scope>
    <source>
        <strain evidence="1">NCTC12965</strain>
    </source>
</reference>
<gene>
    <name evidence="1" type="ORF">NCTC12965_03616</name>
</gene>